<dbReference type="PANTHER" id="PTHR34512:SF30">
    <property type="entry name" value="OUTER MEMBRANE PROTEIN ASSEMBLY FACTOR BAMB"/>
    <property type="match status" value="1"/>
</dbReference>
<dbReference type="SUPFAM" id="SSF50998">
    <property type="entry name" value="Quinoprotein alcohol dehydrogenase-like"/>
    <property type="match status" value="1"/>
</dbReference>
<dbReference type="InterPro" id="IPR002372">
    <property type="entry name" value="PQQ_rpt_dom"/>
</dbReference>
<sequence>MGWTWSVVAGLCVLAGCAPEDAGSPLTESGTPSLPPSEAPGSLLAPEEEPDSQSLSSCSGAEGTAKLAWSYVPREERALEFTGTMDAEGNLYATECPRFWDVSEDGPLEQRICEVLSFTRDGATRYRRTLSGTEYVHVDLISGGRLYGTFDRATPRVSALSAVDGSVLWTAPLSPLLAAGCSWAWVSAPVLAQSNLVVAVHAYGTSATCNALIALDAATGEVSWQVNTPQRLSQPIADAQGHLYTSTFDWGREQTDVLSYTADGTPRWKATRAGHREPLAVNGGTLLLSSEELADADTGAFRAVLAVVGIPHYRSEGELPFGPYPHGNVALGGKDLLALADGRCTGPSCPTEPHVSGQFFYGVDATDGALRWTLPVGGSPSAPLLTARGTLLLVDRPVPEDCEFGCQGEDSYFDSYLHEFSQEGQELAACKLQGQAPFVTPPALHQGRLFLGARLNWDAGNDSTVFLGLQAYELAAPTGPALSGWVTEGGGNGREGQPR</sequence>
<dbReference type="EMBL" id="JAQNDM010000002">
    <property type="protein sequence ID" value="MDC0713966.1"/>
    <property type="molecule type" value="Genomic_DNA"/>
</dbReference>
<dbReference type="Proteomes" id="UP001221838">
    <property type="component" value="Unassembled WGS sequence"/>
</dbReference>
<organism evidence="3 4">
    <name type="scientific">Stigmatella ashevillensis</name>
    <dbReference type="NCBI Taxonomy" id="2995309"/>
    <lineage>
        <taxon>Bacteria</taxon>
        <taxon>Pseudomonadati</taxon>
        <taxon>Myxococcota</taxon>
        <taxon>Myxococcia</taxon>
        <taxon>Myxococcales</taxon>
        <taxon>Cystobacterineae</taxon>
        <taxon>Archangiaceae</taxon>
        <taxon>Stigmatella</taxon>
    </lineage>
</organism>
<dbReference type="Gene3D" id="2.130.10.10">
    <property type="entry name" value="YVTN repeat-like/Quinoprotein amine dehydrogenase"/>
    <property type="match status" value="1"/>
</dbReference>
<name>A0ABT5DJY0_9BACT</name>
<dbReference type="InterPro" id="IPR015943">
    <property type="entry name" value="WD40/YVTN_repeat-like_dom_sf"/>
</dbReference>
<dbReference type="InterPro" id="IPR011047">
    <property type="entry name" value="Quinoprotein_ADH-like_sf"/>
</dbReference>
<comment type="caution">
    <text evidence="3">The sequence shown here is derived from an EMBL/GenBank/DDBJ whole genome shotgun (WGS) entry which is preliminary data.</text>
</comment>
<evidence type="ECO:0000313" key="4">
    <source>
        <dbReference type="Proteomes" id="UP001221838"/>
    </source>
</evidence>
<dbReference type="InterPro" id="IPR018391">
    <property type="entry name" value="PQQ_b-propeller_rpt"/>
</dbReference>
<dbReference type="PANTHER" id="PTHR34512">
    <property type="entry name" value="CELL SURFACE PROTEIN"/>
    <property type="match status" value="1"/>
</dbReference>
<evidence type="ECO:0000259" key="2">
    <source>
        <dbReference type="Pfam" id="PF13360"/>
    </source>
</evidence>
<reference evidence="3 4" key="1">
    <citation type="submission" date="2022-11" db="EMBL/GenBank/DDBJ databases">
        <title>Minimal conservation of predation-associated metabolite biosynthetic gene clusters underscores biosynthetic potential of Myxococcota including descriptions for ten novel species: Archangium lansinium sp. nov., Myxococcus landrumus sp. nov., Nannocystis bai.</title>
        <authorList>
            <person name="Ahearne A."/>
            <person name="Stevens C."/>
            <person name="Dowd S."/>
        </authorList>
    </citation>
    <scope>NUCLEOTIDE SEQUENCE [LARGE SCALE GENOMIC DNA]</scope>
    <source>
        <strain evidence="3 4">NCWAL01</strain>
    </source>
</reference>
<feature type="region of interest" description="Disordered" evidence="1">
    <location>
        <begin position="22"/>
        <end position="59"/>
    </location>
</feature>
<evidence type="ECO:0000256" key="1">
    <source>
        <dbReference type="SAM" id="MobiDB-lite"/>
    </source>
</evidence>
<dbReference type="RefSeq" id="WP_272144449.1">
    <property type="nucleotide sequence ID" value="NZ_JAQNDM010000002.1"/>
</dbReference>
<keyword evidence="4" id="KW-1185">Reference proteome</keyword>
<proteinExistence type="predicted"/>
<dbReference type="Pfam" id="PF13360">
    <property type="entry name" value="PQQ_2"/>
    <property type="match status" value="1"/>
</dbReference>
<gene>
    <name evidence="3" type="ORF">POL68_36205</name>
</gene>
<dbReference type="SMART" id="SM00564">
    <property type="entry name" value="PQQ"/>
    <property type="match status" value="4"/>
</dbReference>
<protein>
    <submittedName>
        <fullName evidence="3">PQQ-binding-like beta-propeller repeat protein</fullName>
    </submittedName>
</protein>
<feature type="domain" description="Pyrrolo-quinoline quinone repeat" evidence="2">
    <location>
        <begin position="156"/>
        <end position="293"/>
    </location>
</feature>
<evidence type="ECO:0000313" key="3">
    <source>
        <dbReference type="EMBL" id="MDC0713966.1"/>
    </source>
</evidence>
<accession>A0ABT5DJY0</accession>